<reference evidence="2 3" key="1">
    <citation type="journal article" date="2017" name="Syst. Appl. Microbiol.">
        <title>Soybeans inoculated with root zone soils of Canadian native legumes harbour diverse and novel Bradyrhizobium spp. that possess agricultural potential.</title>
        <authorList>
            <person name="Bromfield E.S.P."/>
            <person name="Cloutier S."/>
            <person name="Tambong J.T."/>
            <person name="Tran Thi T.V."/>
        </authorList>
    </citation>
    <scope>NUCLEOTIDE SEQUENCE [LARGE SCALE GENOMIC DNA]</scope>
    <source>
        <strain evidence="2 3">39S1MB</strain>
    </source>
</reference>
<evidence type="ECO:0000313" key="2">
    <source>
        <dbReference type="EMBL" id="AWM01152.1"/>
    </source>
</evidence>
<reference evidence="2 3" key="2">
    <citation type="journal article" date="2019" name="Int. J. Syst. Evol. Microbiol.">
        <title>Description and complete genome sequence of Bradyrhizobium amphicarpaeae sp. nov., harbouring photosystem and nitrogen-fixation genes.</title>
        <authorList>
            <person name="Bromfield E.S.P."/>
            <person name="Cloutier S."/>
            <person name="Nguyen H.D.T."/>
        </authorList>
    </citation>
    <scope>NUCLEOTIDE SEQUENCE [LARGE SCALE GENOMIC DNA]</scope>
    <source>
        <strain evidence="2 3">39S1MB</strain>
    </source>
</reference>
<dbReference type="OrthoDB" id="9811127at2"/>
<sequence>MPPKLEETVMSDLEQAIRERAYQLWMESGAEHGHAERHWLEAQREVLSVSLGAVARVSKVSSDKKPKPAASRKKRRAA</sequence>
<proteinExistence type="predicted"/>
<feature type="region of interest" description="Disordered" evidence="1">
    <location>
        <begin position="57"/>
        <end position="78"/>
    </location>
</feature>
<dbReference type="Proteomes" id="UP000215884">
    <property type="component" value="Chromosome"/>
</dbReference>
<evidence type="ECO:0000313" key="3">
    <source>
        <dbReference type="Proteomes" id="UP000215884"/>
    </source>
</evidence>
<evidence type="ECO:0000256" key="1">
    <source>
        <dbReference type="SAM" id="MobiDB-lite"/>
    </source>
</evidence>
<gene>
    <name evidence="2" type="ORF">CIT40_14625</name>
</gene>
<organism evidence="2 3">
    <name type="scientific">Bradyrhizobium amphicarpaeae</name>
    <dbReference type="NCBI Taxonomy" id="1404768"/>
    <lineage>
        <taxon>Bacteria</taxon>
        <taxon>Pseudomonadati</taxon>
        <taxon>Pseudomonadota</taxon>
        <taxon>Alphaproteobacteria</taxon>
        <taxon>Hyphomicrobiales</taxon>
        <taxon>Nitrobacteraceae</taxon>
        <taxon>Bradyrhizobium</taxon>
    </lineage>
</organism>
<name>A0A2U8PTW5_9BRAD</name>
<dbReference type="KEGG" id="brq:CIT40_14625"/>
<dbReference type="Pfam" id="PF11154">
    <property type="entry name" value="DUF2934"/>
    <property type="match status" value="1"/>
</dbReference>
<accession>A0A2U8PTW5</accession>
<keyword evidence="3" id="KW-1185">Reference proteome</keyword>
<dbReference type="InterPro" id="IPR021327">
    <property type="entry name" value="DUF2934"/>
</dbReference>
<dbReference type="AlphaFoldDB" id="A0A2U8PTW5"/>
<protein>
    <submittedName>
        <fullName evidence="2">DUF2934 domain-containing protein</fullName>
    </submittedName>
</protein>
<dbReference type="EMBL" id="CP029426">
    <property type="protein sequence ID" value="AWM01152.1"/>
    <property type="molecule type" value="Genomic_DNA"/>
</dbReference>